<reference evidence="2" key="1">
    <citation type="submission" date="2022-08" db="EMBL/GenBank/DDBJ databases">
        <title>Novel Bdellovibrio Species Isolated from Svalbard: Designation Bdellovibrio svalbardensis.</title>
        <authorList>
            <person name="Mitchell R.J."/>
            <person name="Choi S.Y."/>
        </authorList>
    </citation>
    <scope>NUCLEOTIDE SEQUENCE</scope>
    <source>
        <strain evidence="2">PAP01</strain>
    </source>
</reference>
<keyword evidence="3" id="KW-1185">Reference proteome</keyword>
<dbReference type="RefSeq" id="WP_277579772.1">
    <property type="nucleotide sequence ID" value="NZ_JANRMI010000010.1"/>
</dbReference>
<evidence type="ECO:0000313" key="2">
    <source>
        <dbReference type="EMBL" id="MDG0818296.1"/>
    </source>
</evidence>
<evidence type="ECO:0000313" key="3">
    <source>
        <dbReference type="Proteomes" id="UP001152321"/>
    </source>
</evidence>
<proteinExistence type="predicted"/>
<protein>
    <recommendedName>
        <fullName evidence="4">Organic solvent tolerance-like N-terminal domain-containing protein</fullName>
    </recommendedName>
</protein>
<comment type="caution">
    <text evidence="2">The sequence shown here is derived from an EMBL/GenBank/DDBJ whole genome shotgun (WGS) entry which is preliminary data.</text>
</comment>
<sequence length="177" mass="19822">MKRIILGSILIFSQVTMAAKLNCNIDIYDESNGAKLVESKTISMTLHTKADTIYDEKNDQNLRVKVITARRAFQLKNDLHRGIFVEAYSVDGSNNLRVHAGHIFKHHEMRGGWLGGATFNGRIFSLDSDGKVGETIEKYDAETDDSRVKINSCEIKSGVVVGEHMFSNEYPELIDAD</sequence>
<dbReference type="EMBL" id="JANRMI010000010">
    <property type="protein sequence ID" value="MDG0818296.1"/>
    <property type="molecule type" value="Genomic_DNA"/>
</dbReference>
<organism evidence="2 3">
    <name type="scientific">Bdellovibrio svalbardensis</name>
    <dbReference type="NCBI Taxonomy" id="2972972"/>
    <lineage>
        <taxon>Bacteria</taxon>
        <taxon>Pseudomonadati</taxon>
        <taxon>Bdellovibrionota</taxon>
        <taxon>Bdellovibrionia</taxon>
        <taxon>Bdellovibrionales</taxon>
        <taxon>Pseudobdellovibrionaceae</taxon>
        <taxon>Bdellovibrio</taxon>
    </lineage>
</organism>
<evidence type="ECO:0008006" key="4">
    <source>
        <dbReference type="Google" id="ProtNLM"/>
    </source>
</evidence>
<gene>
    <name evidence="2" type="ORF">NWE73_18100</name>
</gene>
<evidence type="ECO:0000256" key="1">
    <source>
        <dbReference type="SAM" id="SignalP"/>
    </source>
</evidence>
<dbReference type="Proteomes" id="UP001152321">
    <property type="component" value="Unassembled WGS sequence"/>
</dbReference>
<keyword evidence="1" id="KW-0732">Signal</keyword>
<accession>A0ABT6DR40</accession>
<name>A0ABT6DR40_9BACT</name>
<feature type="signal peptide" evidence="1">
    <location>
        <begin position="1"/>
        <end position="18"/>
    </location>
</feature>
<feature type="chain" id="PRO_5045997620" description="Organic solvent tolerance-like N-terminal domain-containing protein" evidence="1">
    <location>
        <begin position="19"/>
        <end position="177"/>
    </location>
</feature>